<dbReference type="Pfam" id="PF00188">
    <property type="entry name" value="CAP"/>
    <property type="match status" value="1"/>
</dbReference>
<dbReference type="SUPFAM" id="SSF55797">
    <property type="entry name" value="PR-1-like"/>
    <property type="match status" value="1"/>
</dbReference>
<dbReference type="PRINTS" id="PR00837">
    <property type="entry name" value="V5TPXLIKE"/>
</dbReference>
<evidence type="ECO:0000256" key="1">
    <source>
        <dbReference type="SAM" id="SignalP"/>
    </source>
</evidence>
<dbReference type="Gene3D" id="3.40.33.10">
    <property type="entry name" value="CAP"/>
    <property type="match status" value="1"/>
</dbReference>
<feature type="domain" description="SCP" evidence="2">
    <location>
        <begin position="54"/>
        <end position="178"/>
    </location>
</feature>
<dbReference type="EMBL" id="JAAAIM010001797">
    <property type="protein sequence ID" value="KAG0275787.1"/>
    <property type="molecule type" value="Genomic_DNA"/>
</dbReference>
<protein>
    <recommendedName>
        <fullName evidence="2">SCP domain-containing protein</fullName>
    </recommendedName>
</protein>
<evidence type="ECO:0000313" key="3">
    <source>
        <dbReference type="EMBL" id="KAG0275787.1"/>
    </source>
</evidence>
<comment type="caution">
    <text evidence="3">The sequence shown here is derived from an EMBL/GenBank/DDBJ whole genome shotgun (WGS) entry which is preliminary data.</text>
</comment>
<feature type="chain" id="PRO_5045123451" description="SCP domain-containing protein" evidence="1">
    <location>
        <begin position="22"/>
        <end position="188"/>
    </location>
</feature>
<dbReference type="InterPro" id="IPR001283">
    <property type="entry name" value="CRISP-related"/>
</dbReference>
<evidence type="ECO:0000259" key="2">
    <source>
        <dbReference type="SMART" id="SM00198"/>
    </source>
</evidence>
<evidence type="ECO:0000313" key="4">
    <source>
        <dbReference type="Proteomes" id="UP001194696"/>
    </source>
</evidence>
<sequence>MVKFTSIFVATVALLAASASAQISTAPIEITADHLLERRDVGPGAIAKSDLSPDEQNIILDTHNAYRALHGSPPLTWNAEAADFGNNWIQACQFKHSDGNYGENLAYGYDDFKSAIDAWYNEVSEYNYNNPGFSSATGHFTQVVWKSTSSVGCAKKDCSGSIRTIYICNYDPPGNYQGQFEENVLPLQ</sequence>
<reference evidence="3 4" key="1">
    <citation type="journal article" date="2020" name="Fungal Divers.">
        <title>Resolving the Mortierellaceae phylogeny through synthesis of multi-gene phylogenetics and phylogenomics.</title>
        <authorList>
            <person name="Vandepol N."/>
            <person name="Liber J."/>
            <person name="Desiro A."/>
            <person name="Na H."/>
            <person name="Kennedy M."/>
            <person name="Barry K."/>
            <person name="Grigoriev I.V."/>
            <person name="Miller A.N."/>
            <person name="O'Donnell K."/>
            <person name="Stajich J.E."/>
            <person name="Bonito G."/>
        </authorList>
    </citation>
    <scope>NUCLEOTIDE SEQUENCE [LARGE SCALE GENOMIC DNA]</scope>
    <source>
        <strain evidence="3 4">AD045</strain>
    </source>
</reference>
<keyword evidence="4" id="KW-1185">Reference proteome</keyword>
<proteinExistence type="predicted"/>
<dbReference type="InterPro" id="IPR014044">
    <property type="entry name" value="CAP_dom"/>
</dbReference>
<keyword evidence="1" id="KW-0732">Signal</keyword>
<dbReference type="Proteomes" id="UP001194696">
    <property type="component" value="Unassembled WGS sequence"/>
</dbReference>
<dbReference type="InterPro" id="IPR018244">
    <property type="entry name" value="Allrgn_V5/Tpx1_CS"/>
</dbReference>
<accession>A0ABQ7JIZ3</accession>
<name>A0ABQ7JIZ3_9FUNG</name>
<dbReference type="InterPro" id="IPR035940">
    <property type="entry name" value="CAP_sf"/>
</dbReference>
<dbReference type="SMART" id="SM00198">
    <property type="entry name" value="SCP"/>
    <property type="match status" value="1"/>
</dbReference>
<gene>
    <name evidence="3" type="ORF">BGZ96_003619</name>
</gene>
<organism evidence="3 4">
    <name type="scientific">Linnemannia gamsii</name>
    <dbReference type="NCBI Taxonomy" id="64522"/>
    <lineage>
        <taxon>Eukaryota</taxon>
        <taxon>Fungi</taxon>
        <taxon>Fungi incertae sedis</taxon>
        <taxon>Mucoromycota</taxon>
        <taxon>Mortierellomycotina</taxon>
        <taxon>Mortierellomycetes</taxon>
        <taxon>Mortierellales</taxon>
        <taxon>Mortierellaceae</taxon>
        <taxon>Linnemannia</taxon>
    </lineage>
</organism>
<feature type="signal peptide" evidence="1">
    <location>
        <begin position="1"/>
        <end position="21"/>
    </location>
</feature>
<dbReference type="PROSITE" id="PS01010">
    <property type="entry name" value="CRISP_2"/>
    <property type="match status" value="1"/>
</dbReference>
<dbReference type="PANTHER" id="PTHR10334">
    <property type="entry name" value="CYSTEINE-RICH SECRETORY PROTEIN-RELATED"/>
    <property type="match status" value="1"/>
</dbReference>
<dbReference type="PROSITE" id="PS01009">
    <property type="entry name" value="CRISP_1"/>
    <property type="match status" value="1"/>
</dbReference>